<comment type="pathway">
    <text evidence="3">Quinol/quinone metabolism; 1,4-dihydroxy-2-naphthoate biosynthesis; 1,4-dihydroxy-2-naphthoate from chorismate: step 3/7.</text>
</comment>
<comment type="function">
    <text evidence="3">Catalyzes a proton abstraction reaction that results in 2,5-elimination of pyruvate from 2-succinyl-5-enolpyruvyl-6-hydroxy-3-cyclohexene-1-carboxylate (SEPHCHC) and the formation of 2-succinyl-6-hydroxy-2,4-cyclohexadiene-1-carboxylate (SHCHC).</text>
</comment>
<keyword evidence="2 3" id="KW-0456">Lyase</keyword>
<dbReference type="AlphaFoldDB" id="A0AAW3STT5"/>
<comment type="similarity">
    <text evidence="3">Belongs to the AB hydrolase superfamily. MenH family.</text>
</comment>
<dbReference type="Proteomes" id="UP000557749">
    <property type="component" value="Unassembled WGS sequence"/>
</dbReference>
<dbReference type="InterPro" id="IPR000073">
    <property type="entry name" value="AB_hydrolase_1"/>
</dbReference>
<evidence type="ECO:0000256" key="1">
    <source>
        <dbReference type="ARBA" id="ARBA00022428"/>
    </source>
</evidence>
<dbReference type="GO" id="GO:0070205">
    <property type="term" value="F:2-succinyl-6-hydroxy-2,4-cyclohexadiene-1-carboxylate synthase activity"/>
    <property type="evidence" value="ECO:0007669"/>
    <property type="project" value="UniProtKB-UniRule"/>
</dbReference>
<evidence type="ECO:0000313" key="7">
    <source>
        <dbReference type="Proteomes" id="UP000557749"/>
    </source>
</evidence>
<dbReference type="EC" id="4.2.99.20" evidence="3 4"/>
<comment type="caution">
    <text evidence="6">The sequence shown here is derived from an EMBL/GenBank/DDBJ whole genome shotgun (WGS) entry which is preliminary data.</text>
</comment>
<dbReference type="GO" id="GO:0009234">
    <property type="term" value="P:menaquinone biosynthetic process"/>
    <property type="evidence" value="ECO:0007669"/>
    <property type="project" value="UniProtKB-UniRule"/>
</dbReference>
<evidence type="ECO:0000256" key="2">
    <source>
        <dbReference type="ARBA" id="ARBA00023239"/>
    </source>
</evidence>
<organism evidence="6 7">
    <name type="scientific">Pectobacterium aroidearum</name>
    <dbReference type="NCBI Taxonomy" id="1201031"/>
    <lineage>
        <taxon>Bacteria</taxon>
        <taxon>Pseudomonadati</taxon>
        <taxon>Pseudomonadota</taxon>
        <taxon>Gammaproteobacteria</taxon>
        <taxon>Enterobacterales</taxon>
        <taxon>Pectobacteriaceae</taxon>
        <taxon>Pectobacterium</taxon>
    </lineage>
</organism>
<keyword evidence="1 3" id="KW-0474">Menaquinone biosynthesis</keyword>
<comment type="catalytic activity">
    <reaction evidence="3">
        <text>5-enolpyruvoyl-6-hydroxy-2-succinyl-cyclohex-3-ene-1-carboxylate = (1R,6R)-6-hydroxy-2-succinyl-cyclohexa-2,4-diene-1-carboxylate + pyruvate</text>
        <dbReference type="Rhea" id="RHEA:25597"/>
        <dbReference type="ChEBI" id="CHEBI:15361"/>
        <dbReference type="ChEBI" id="CHEBI:58689"/>
        <dbReference type="ChEBI" id="CHEBI:58818"/>
        <dbReference type="EC" id="4.2.99.20"/>
    </reaction>
</comment>
<sequence>MGALDSQRLVPQSLGFQELSCRKVTHGAVASGQPWLVCLHGLLGSGEDWLPVLPFCRDWPVLLVDLPGHGASRTIATADFADVSRQLSTTLLAQGITRYWLLGYSLGGRIAMYHACTGQHDGMLGLLVEGGHPGLATSELRTERTHHDARWAQRFRQEPLPAVLQDWYQQAVFADVDSVQREQLITRRSDNHGASVAAMLEATSLGRQPFLAERLRHLSIPFAYLCGASDVKFQTLAAHYGLPLLSVAQAGHNAHQANPTAYAERVRDFLFASR</sequence>
<evidence type="ECO:0000256" key="4">
    <source>
        <dbReference type="NCBIfam" id="TIGR03695"/>
    </source>
</evidence>
<reference evidence="6 7" key="1">
    <citation type="submission" date="2020-07" db="EMBL/GenBank/DDBJ databases">
        <title>Characterization of Pectobacterium aroidearum strains causing soft rot on Amorphophallus konjac.</title>
        <authorList>
            <person name="Xie H."/>
        </authorList>
    </citation>
    <scope>NUCLEOTIDE SEQUENCE [LARGE SCALE GENOMIC DNA]</scope>
    <source>
        <strain evidence="6 7">MY7</strain>
    </source>
</reference>
<dbReference type="HAMAP" id="MF_01660">
    <property type="entry name" value="MenH"/>
    <property type="match status" value="1"/>
</dbReference>
<dbReference type="InterPro" id="IPR022485">
    <property type="entry name" value="SHCHC_synthase_MenH"/>
</dbReference>
<dbReference type="EMBL" id="JACERJ010000001">
    <property type="protein sequence ID" value="MBA5202937.1"/>
    <property type="molecule type" value="Genomic_DNA"/>
</dbReference>
<protein>
    <recommendedName>
        <fullName evidence="3 4">2-succinyl-6-hydroxy-2,4-cyclohexadiene-1-carboxylate synthase</fullName>
        <shortName evidence="3">SHCHC synthase</shortName>
        <ecNumber evidence="3 4">4.2.99.20</ecNumber>
    </recommendedName>
</protein>
<evidence type="ECO:0000256" key="3">
    <source>
        <dbReference type="HAMAP-Rule" id="MF_01660"/>
    </source>
</evidence>
<dbReference type="SUPFAM" id="SSF53474">
    <property type="entry name" value="alpha/beta-Hydrolases"/>
    <property type="match status" value="1"/>
</dbReference>
<dbReference type="InterPro" id="IPR029058">
    <property type="entry name" value="AB_hydrolase_fold"/>
</dbReference>
<comment type="subunit">
    <text evidence="3">Monomer.</text>
</comment>
<gene>
    <name evidence="3 6" type="primary">menH</name>
    <name evidence="6" type="ORF">H2Y57_04415</name>
</gene>
<accession>A0AAW3STT5</accession>
<proteinExistence type="inferred from homology"/>
<evidence type="ECO:0000313" key="6">
    <source>
        <dbReference type="EMBL" id="MBA5202937.1"/>
    </source>
</evidence>
<dbReference type="Gene3D" id="3.40.50.1820">
    <property type="entry name" value="alpha/beta hydrolase"/>
    <property type="match status" value="1"/>
</dbReference>
<name>A0AAW3STT5_9GAMM</name>
<evidence type="ECO:0000259" key="5">
    <source>
        <dbReference type="Pfam" id="PF00561"/>
    </source>
</evidence>
<feature type="domain" description="AB hydrolase-1" evidence="5">
    <location>
        <begin position="34"/>
        <end position="230"/>
    </location>
</feature>
<dbReference type="NCBIfam" id="TIGR03695">
    <property type="entry name" value="menH_SHCHC"/>
    <property type="match status" value="1"/>
</dbReference>
<dbReference type="PANTHER" id="PTHR42916:SF1">
    <property type="entry name" value="PROTEIN PHYLLO, CHLOROPLASTIC"/>
    <property type="match status" value="1"/>
</dbReference>
<dbReference type="PANTHER" id="PTHR42916">
    <property type="entry name" value="2-SUCCINYL-5-ENOLPYRUVYL-6-HYDROXY-3-CYCLOHEXENE-1-CARBOXYLATE SYNTHASE"/>
    <property type="match status" value="1"/>
</dbReference>
<dbReference type="NCBIfam" id="NF008340">
    <property type="entry name" value="PRK11126.1"/>
    <property type="match status" value="1"/>
</dbReference>
<dbReference type="Pfam" id="PF00561">
    <property type="entry name" value="Abhydrolase_1"/>
    <property type="match status" value="1"/>
</dbReference>
<comment type="pathway">
    <text evidence="3">Quinol/quinone metabolism; menaquinone biosynthesis.</text>
</comment>